<sequence length="83" mass="9089">MTGPVGPKTRRFTDTQSILGKLEGKCAMWERVGRDAVERAGDFERAAQAIRDGARAVTVGRTTYVLDEGESTTRDETADEDVL</sequence>
<evidence type="ECO:0000313" key="1">
    <source>
        <dbReference type="EMBL" id="CAD80149.1"/>
    </source>
</evidence>
<accession>Q858X6</accession>
<dbReference type="EMBL" id="AJ550940">
    <property type="protein sequence ID" value="CAD80149.1"/>
    <property type="molecule type" value="Genomic_DNA"/>
</dbReference>
<keyword evidence="2" id="KW-1185">Reference proteome</keyword>
<proteinExistence type="predicted"/>
<dbReference type="RefSeq" id="NP_813741.1">
    <property type="nucleotide sequence ID" value="NC_004664.2"/>
</dbReference>
<reference evidence="1 2" key="1">
    <citation type="journal article" date="2003" name="J. Bacteriol.">
        <title>Integration site for Streptomyces phage phiBT1 and development of site-specific integrating vectors.</title>
        <authorList>
            <person name="Gregory M.A."/>
            <person name="Till R."/>
            <person name="Smith M.C."/>
        </authorList>
    </citation>
    <scope>NUCLEOTIDE SEQUENCE</scope>
</reference>
<dbReference type="KEGG" id="vg:1258885"/>
<dbReference type="GeneID" id="1258885"/>
<evidence type="ECO:0000313" key="2">
    <source>
        <dbReference type="Proteomes" id="UP000001251"/>
    </source>
</evidence>
<dbReference type="Proteomes" id="UP000001251">
    <property type="component" value="Segment"/>
</dbReference>
<gene>
    <name evidence="1" type="primary">25.1</name>
</gene>
<name>Q858X6_9CAUD</name>
<organism evidence="1 2">
    <name type="scientific">Lomovskayavirus BT1</name>
    <dbReference type="NCBI Taxonomy" id="225588"/>
    <lineage>
        <taxon>Viruses</taxon>
        <taxon>Duplodnaviria</taxon>
        <taxon>Heunggongvirae</taxon>
        <taxon>Uroviricota</taxon>
        <taxon>Caudoviricetes</taxon>
        <taxon>Colingsworthviridae</taxon>
        <taxon>Lomovskayavirus</taxon>
    </lineage>
</organism>
<protein>
    <submittedName>
        <fullName evidence="1">Gp25.1</fullName>
    </submittedName>
</protein>